<feature type="transmembrane region" description="Helical" evidence="12">
    <location>
        <begin position="68"/>
        <end position="96"/>
    </location>
</feature>
<dbReference type="Pfam" id="PF00876">
    <property type="entry name" value="Innexin"/>
    <property type="match status" value="1"/>
</dbReference>
<dbReference type="GO" id="GO:0005886">
    <property type="term" value="C:plasma membrane"/>
    <property type="evidence" value="ECO:0007669"/>
    <property type="project" value="UniProtKB-SubCell"/>
</dbReference>
<evidence type="ECO:0000256" key="9">
    <source>
        <dbReference type="ARBA" id="ARBA00023065"/>
    </source>
</evidence>
<dbReference type="PRINTS" id="PR01262">
    <property type="entry name" value="INNEXIN"/>
</dbReference>
<sequence length="206" mass="23932">MLNSFLETTDYPLFGGHVLYDLIMAREWKDSGKFPRVTLCDFEIRVLGNVHRHTVQCVLVINMFTEKIFIFLWLWLLMLSVCTGINLTLWFLSLLLSTWRHAFVSKFLECQSDQTYRFVHHFLRPDGVLLLHMIASHAGNAMCARLTESLWMRFLQRCGKVALFDDGKSADIENETNAKMDKIAESDDWQEPDMPLPMPRLLPTSS</sequence>
<keyword evidence="5 12" id="KW-0812">Transmembrane</keyword>
<keyword evidence="3 12" id="KW-0813">Transport</keyword>
<organism evidence="14 15">
    <name type="scientific">Gnathostoma spinigerum</name>
    <dbReference type="NCBI Taxonomy" id="75299"/>
    <lineage>
        <taxon>Eukaryota</taxon>
        <taxon>Metazoa</taxon>
        <taxon>Ecdysozoa</taxon>
        <taxon>Nematoda</taxon>
        <taxon>Chromadorea</taxon>
        <taxon>Rhabditida</taxon>
        <taxon>Spirurina</taxon>
        <taxon>Gnathostomatomorpha</taxon>
        <taxon>Gnathostomatoidea</taxon>
        <taxon>Gnathostomatidae</taxon>
        <taxon>Gnathostoma</taxon>
    </lineage>
</organism>
<keyword evidence="8 12" id="KW-1133">Transmembrane helix</keyword>
<keyword evidence="9 12" id="KW-0406">Ion transport</keyword>
<keyword evidence="10 12" id="KW-0472">Membrane</keyword>
<dbReference type="EMBL" id="JBGFUD010000298">
    <property type="protein sequence ID" value="MFH4974212.1"/>
    <property type="molecule type" value="Genomic_DNA"/>
</dbReference>
<evidence type="ECO:0000256" key="6">
    <source>
        <dbReference type="ARBA" id="ARBA00022868"/>
    </source>
</evidence>
<proteinExistence type="inferred from homology"/>
<dbReference type="Proteomes" id="UP001608902">
    <property type="component" value="Unassembled WGS sequence"/>
</dbReference>
<evidence type="ECO:0000313" key="14">
    <source>
        <dbReference type="EMBL" id="MFH4974212.1"/>
    </source>
</evidence>
<keyword evidence="15" id="KW-1185">Reference proteome</keyword>
<keyword evidence="7" id="KW-0965">Cell junction</keyword>
<gene>
    <name evidence="12" type="primary">inx</name>
    <name evidence="14" type="ORF">AB6A40_000921</name>
</gene>
<evidence type="ECO:0000256" key="8">
    <source>
        <dbReference type="ARBA" id="ARBA00022989"/>
    </source>
</evidence>
<keyword evidence="11 12" id="KW-0407">Ion channel</keyword>
<keyword evidence="6" id="KW-0303">Gap junction</keyword>
<dbReference type="PANTHER" id="PTHR11893:SF25">
    <property type="entry name" value="INNEXIN"/>
    <property type="match status" value="1"/>
</dbReference>
<dbReference type="InterPro" id="IPR000990">
    <property type="entry name" value="Innexin"/>
</dbReference>
<evidence type="ECO:0000256" key="13">
    <source>
        <dbReference type="SAM" id="MobiDB-lite"/>
    </source>
</evidence>
<reference evidence="14 15" key="1">
    <citation type="submission" date="2024-08" db="EMBL/GenBank/DDBJ databases">
        <title>Gnathostoma spinigerum genome.</title>
        <authorList>
            <person name="Gonzalez-Bertolin B."/>
            <person name="Monzon S."/>
            <person name="Zaballos A."/>
            <person name="Jimenez P."/>
            <person name="Dekumyoy P."/>
            <person name="Varona S."/>
            <person name="Cuesta I."/>
            <person name="Sumanam S."/>
            <person name="Adisakwattana P."/>
            <person name="Gasser R.B."/>
            <person name="Hernandez-Gonzalez A."/>
            <person name="Young N.D."/>
            <person name="Perteguer M.J."/>
        </authorList>
    </citation>
    <scope>NUCLEOTIDE SEQUENCE [LARGE SCALE GENOMIC DNA]</scope>
    <source>
        <strain evidence="14">AL3</strain>
        <tissue evidence="14">Liver</tissue>
    </source>
</reference>
<evidence type="ECO:0000256" key="3">
    <source>
        <dbReference type="ARBA" id="ARBA00022448"/>
    </source>
</evidence>
<dbReference type="GO" id="GO:0034220">
    <property type="term" value="P:monoatomic ion transmembrane transport"/>
    <property type="evidence" value="ECO:0007669"/>
    <property type="project" value="UniProtKB-KW"/>
</dbReference>
<comment type="caution">
    <text evidence="12">Lacks conserved residue(s) required for the propagation of feature annotation.</text>
</comment>
<keyword evidence="4" id="KW-1003">Cell membrane</keyword>
<dbReference type="GO" id="GO:0005921">
    <property type="term" value="C:gap junction"/>
    <property type="evidence" value="ECO:0007669"/>
    <property type="project" value="UniProtKB-SubCell"/>
</dbReference>
<evidence type="ECO:0000256" key="4">
    <source>
        <dbReference type="ARBA" id="ARBA00022475"/>
    </source>
</evidence>
<feature type="compositionally biased region" description="Basic and acidic residues" evidence="13">
    <location>
        <begin position="175"/>
        <end position="185"/>
    </location>
</feature>
<evidence type="ECO:0000256" key="5">
    <source>
        <dbReference type="ARBA" id="ARBA00022692"/>
    </source>
</evidence>
<comment type="similarity">
    <text evidence="12">Belongs to the pannexin family.</text>
</comment>
<evidence type="ECO:0000256" key="2">
    <source>
        <dbReference type="ARBA" id="ARBA00004651"/>
    </source>
</evidence>
<evidence type="ECO:0000256" key="7">
    <source>
        <dbReference type="ARBA" id="ARBA00022949"/>
    </source>
</evidence>
<dbReference type="PROSITE" id="PS51013">
    <property type="entry name" value="PANNEXIN"/>
    <property type="match status" value="1"/>
</dbReference>
<evidence type="ECO:0000256" key="12">
    <source>
        <dbReference type="RuleBase" id="RU010713"/>
    </source>
</evidence>
<comment type="function">
    <text evidence="12">Structural component of the gap junctions.</text>
</comment>
<dbReference type="PANTHER" id="PTHR11893">
    <property type="entry name" value="INNEXIN"/>
    <property type="match status" value="1"/>
</dbReference>
<protein>
    <recommendedName>
        <fullName evidence="12">Innexin</fullName>
    </recommendedName>
</protein>
<feature type="region of interest" description="Disordered" evidence="13">
    <location>
        <begin position="175"/>
        <end position="206"/>
    </location>
</feature>
<dbReference type="AlphaFoldDB" id="A0ABD6ECI3"/>
<evidence type="ECO:0000256" key="11">
    <source>
        <dbReference type="ARBA" id="ARBA00023303"/>
    </source>
</evidence>
<evidence type="ECO:0000256" key="10">
    <source>
        <dbReference type="ARBA" id="ARBA00023136"/>
    </source>
</evidence>
<accession>A0ABD6ECI3</accession>
<name>A0ABD6ECI3_9BILA</name>
<comment type="subcellular location">
    <subcellularLocation>
        <location evidence="1">Cell junction</location>
        <location evidence="1">Gap junction</location>
    </subcellularLocation>
    <subcellularLocation>
        <location evidence="2 12">Cell membrane</location>
        <topology evidence="2 12">Multi-pass membrane protein</topology>
    </subcellularLocation>
</comment>
<comment type="caution">
    <text evidence="14">The sequence shown here is derived from an EMBL/GenBank/DDBJ whole genome shotgun (WGS) entry which is preliminary data.</text>
</comment>
<evidence type="ECO:0000256" key="1">
    <source>
        <dbReference type="ARBA" id="ARBA00004610"/>
    </source>
</evidence>
<evidence type="ECO:0000313" key="15">
    <source>
        <dbReference type="Proteomes" id="UP001608902"/>
    </source>
</evidence>